<name>A0A7W9KKY3_9PSEU</name>
<evidence type="ECO:0000256" key="1">
    <source>
        <dbReference type="SAM" id="SignalP"/>
    </source>
</evidence>
<keyword evidence="3" id="KW-1185">Reference proteome</keyword>
<dbReference type="Gene3D" id="3.40.190.10">
    <property type="entry name" value="Periplasmic binding protein-like II"/>
    <property type="match status" value="2"/>
</dbReference>
<dbReference type="EMBL" id="JACHIR010000001">
    <property type="protein sequence ID" value="MBB5894372.1"/>
    <property type="molecule type" value="Genomic_DNA"/>
</dbReference>
<protein>
    <recommendedName>
        <fullName evidence="4">TRAP transporter TAXI family solute receptor</fullName>
    </recommendedName>
</protein>
<dbReference type="AlphaFoldDB" id="A0A7W9KKY3"/>
<dbReference type="InterPro" id="IPR011852">
    <property type="entry name" value="TRAP_TAXI"/>
</dbReference>
<dbReference type="PANTHER" id="PTHR42941">
    <property type="entry name" value="SLL1037 PROTEIN"/>
    <property type="match status" value="1"/>
</dbReference>
<dbReference type="SUPFAM" id="SSF53850">
    <property type="entry name" value="Periplasmic binding protein-like II"/>
    <property type="match status" value="1"/>
</dbReference>
<dbReference type="PROSITE" id="PS51257">
    <property type="entry name" value="PROKAR_LIPOPROTEIN"/>
    <property type="match status" value="1"/>
</dbReference>
<evidence type="ECO:0000313" key="3">
    <source>
        <dbReference type="Proteomes" id="UP000585638"/>
    </source>
</evidence>
<dbReference type="RefSeq" id="WP_184866291.1">
    <property type="nucleotide sequence ID" value="NZ_BAAAWY010000029.1"/>
</dbReference>
<feature type="signal peptide" evidence="1">
    <location>
        <begin position="1"/>
        <end position="25"/>
    </location>
</feature>
<dbReference type="NCBIfam" id="TIGR02122">
    <property type="entry name" value="TRAP_TAXI"/>
    <property type="match status" value="1"/>
</dbReference>
<keyword evidence="1" id="KW-0732">Signal</keyword>
<evidence type="ECO:0000313" key="2">
    <source>
        <dbReference type="EMBL" id="MBB5894372.1"/>
    </source>
</evidence>
<dbReference type="Proteomes" id="UP000585638">
    <property type="component" value="Unassembled WGS sequence"/>
</dbReference>
<dbReference type="PANTHER" id="PTHR42941:SF1">
    <property type="entry name" value="SLL1037 PROTEIN"/>
    <property type="match status" value="1"/>
</dbReference>
<dbReference type="InterPro" id="IPR006311">
    <property type="entry name" value="TAT_signal"/>
</dbReference>
<dbReference type="Pfam" id="PF16868">
    <property type="entry name" value="NMT1_3"/>
    <property type="match status" value="1"/>
</dbReference>
<sequence length="314" mass="32166">MLDRRALLRGLAALGVAPMAVGAAAAACSGPEAPDLAKLVMLTGPPGAVFRELGASLVSALRPRLPHTDVKAVPTGSSVDNLRLLAAGTGQLGLASLDAVENTGKAPVGLSAVGRVYDSFLHLVVLADSPIQSFADIDGRRVSLGAPGSSTGFTSDRLLEMTGVKPVGVQLTQSDGAKAVADGSIDAMLTLTGIPTPAITDLAGKRDIRLVTLKAEAAALAAKYPGPYVPATIPTTTYARVPPCDTVAVPNLLLTRNDLGDDVVRIVTETVFTEVSAITKGHPEASHINVRTGIATGIVPLHPGAAGWFRDVKR</sequence>
<proteinExistence type="predicted"/>
<dbReference type="PROSITE" id="PS51318">
    <property type="entry name" value="TAT"/>
    <property type="match status" value="1"/>
</dbReference>
<feature type="chain" id="PRO_5039520451" description="TRAP transporter TAXI family solute receptor" evidence="1">
    <location>
        <begin position="26"/>
        <end position="314"/>
    </location>
</feature>
<evidence type="ECO:0008006" key="4">
    <source>
        <dbReference type="Google" id="ProtNLM"/>
    </source>
</evidence>
<comment type="caution">
    <text evidence="2">The sequence shown here is derived from an EMBL/GenBank/DDBJ whole genome shotgun (WGS) entry which is preliminary data.</text>
</comment>
<reference evidence="2 3" key="1">
    <citation type="submission" date="2020-08" db="EMBL/GenBank/DDBJ databases">
        <title>Sequencing the genomes of 1000 actinobacteria strains.</title>
        <authorList>
            <person name="Klenk H.-P."/>
        </authorList>
    </citation>
    <scope>NUCLEOTIDE SEQUENCE [LARGE SCALE GENOMIC DNA]</scope>
    <source>
        <strain evidence="2 3">DSM 43851</strain>
    </source>
</reference>
<organism evidence="2 3">
    <name type="scientific">Kutzneria kofuensis</name>
    <dbReference type="NCBI Taxonomy" id="103725"/>
    <lineage>
        <taxon>Bacteria</taxon>
        <taxon>Bacillati</taxon>
        <taxon>Actinomycetota</taxon>
        <taxon>Actinomycetes</taxon>
        <taxon>Pseudonocardiales</taxon>
        <taxon>Pseudonocardiaceae</taxon>
        <taxon>Kutzneria</taxon>
    </lineage>
</organism>
<gene>
    <name evidence="2" type="ORF">BJ998_005568</name>
</gene>
<accession>A0A7W9KKY3</accession>